<sequence length="57" mass="6842">MTDQYEDDIDDSCDDFWDNYNYCYECSGYGDDYRIDDDGELVCNCPDCPNRPSWWDD</sequence>
<organism evidence="1">
    <name type="scientific">Siphoviridae sp. ctmIh35</name>
    <dbReference type="NCBI Taxonomy" id="2827932"/>
    <lineage>
        <taxon>Viruses</taxon>
        <taxon>Duplodnaviria</taxon>
        <taxon>Heunggongvirae</taxon>
        <taxon>Uroviricota</taxon>
        <taxon>Caudoviricetes</taxon>
    </lineage>
</organism>
<reference evidence="1" key="1">
    <citation type="journal article" date="2021" name="Proc. Natl. Acad. Sci. U.S.A.">
        <title>A Catalog of Tens of Thousands of Viruses from Human Metagenomes Reveals Hidden Associations with Chronic Diseases.</title>
        <authorList>
            <person name="Tisza M.J."/>
            <person name="Buck C.B."/>
        </authorList>
    </citation>
    <scope>NUCLEOTIDE SEQUENCE</scope>
    <source>
        <strain evidence="1">CtmIh35</strain>
    </source>
</reference>
<name>A0A8S5T8M3_9CAUD</name>
<protein>
    <submittedName>
        <fullName evidence="1">Uncharacterized protein</fullName>
    </submittedName>
</protein>
<evidence type="ECO:0000313" key="1">
    <source>
        <dbReference type="EMBL" id="DAF59590.1"/>
    </source>
</evidence>
<accession>A0A8S5T8M3</accession>
<proteinExistence type="predicted"/>
<dbReference type="EMBL" id="BK032772">
    <property type="protein sequence ID" value="DAF59590.1"/>
    <property type="molecule type" value="Genomic_DNA"/>
</dbReference>